<dbReference type="PROSITE" id="PS50968">
    <property type="entry name" value="BIOTINYL_LIPOYL"/>
    <property type="match status" value="1"/>
</dbReference>
<dbReference type="InterPro" id="IPR000089">
    <property type="entry name" value="Biotin_lipoyl"/>
</dbReference>
<keyword evidence="12" id="KW-1185">Reference proteome</keyword>
<dbReference type="AlphaFoldDB" id="A0A4R3HUY8"/>
<organism evidence="11 12">
    <name type="scientific">Paucimonas lemoignei</name>
    <name type="common">Pseudomonas lemoignei</name>
    <dbReference type="NCBI Taxonomy" id="29443"/>
    <lineage>
        <taxon>Bacteria</taxon>
        <taxon>Pseudomonadati</taxon>
        <taxon>Pseudomonadota</taxon>
        <taxon>Betaproteobacteria</taxon>
        <taxon>Burkholderiales</taxon>
        <taxon>Burkholderiaceae</taxon>
        <taxon>Paucimonas</taxon>
    </lineage>
</organism>
<dbReference type="Proteomes" id="UP000295382">
    <property type="component" value="Unassembled WGS sequence"/>
</dbReference>
<proteinExistence type="inferred from homology"/>
<comment type="subunit">
    <text evidence="3">Forms a 24-polypeptide structural core with octahedral symmetry.</text>
</comment>
<feature type="domain" description="Lipoyl-binding" evidence="9">
    <location>
        <begin position="5"/>
        <end position="80"/>
    </location>
</feature>
<dbReference type="InterPro" id="IPR004167">
    <property type="entry name" value="PSBD"/>
</dbReference>
<dbReference type="CDD" id="cd06849">
    <property type="entry name" value="lipoyl_domain"/>
    <property type="match status" value="1"/>
</dbReference>
<name>A0A4R3HUY8_PAULE</name>
<evidence type="ECO:0000256" key="2">
    <source>
        <dbReference type="ARBA" id="ARBA00007317"/>
    </source>
</evidence>
<keyword evidence="11" id="KW-0670">Pyruvate</keyword>
<feature type="domain" description="Peripheral subunit-binding (PSBD)" evidence="10">
    <location>
        <begin position="120"/>
        <end position="157"/>
    </location>
</feature>
<evidence type="ECO:0000259" key="10">
    <source>
        <dbReference type="PROSITE" id="PS51826"/>
    </source>
</evidence>
<dbReference type="InterPro" id="IPR023213">
    <property type="entry name" value="CAT-like_dom_sf"/>
</dbReference>
<dbReference type="InterPro" id="IPR001078">
    <property type="entry name" value="2-oxoacid_DH_actylTfrase"/>
</dbReference>
<evidence type="ECO:0000256" key="7">
    <source>
        <dbReference type="RuleBase" id="RU003423"/>
    </source>
</evidence>
<dbReference type="Pfam" id="PF00364">
    <property type="entry name" value="Biotin_lipoyl"/>
    <property type="match status" value="1"/>
</dbReference>
<dbReference type="InterPro" id="IPR011053">
    <property type="entry name" value="Single_hybrid_motif"/>
</dbReference>
<keyword evidence="4 7" id="KW-0808">Transferase</keyword>
<dbReference type="PROSITE" id="PS51826">
    <property type="entry name" value="PSBD"/>
    <property type="match status" value="1"/>
</dbReference>
<evidence type="ECO:0000256" key="1">
    <source>
        <dbReference type="ARBA" id="ARBA00001938"/>
    </source>
</evidence>
<dbReference type="PANTHER" id="PTHR43178">
    <property type="entry name" value="DIHYDROLIPOAMIDE ACETYLTRANSFERASE COMPONENT OF PYRUVATE DEHYDROGENASE COMPLEX"/>
    <property type="match status" value="1"/>
</dbReference>
<dbReference type="Pfam" id="PF00198">
    <property type="entry name" value="2-oxoacid_dh"/>
    <property type="match status" value="1"/>
</dbReference>
<dbReference type="PANTHER" id="PTHR43178:SF5">
    <property type="entry name" value="LIPOAMIDE ACYLTRANSFERASE COMPONENT OF BRANCHED-CHAIN ALPHA-KETO ACID DEHYDROGENASE COMPLEX, MITOCHONDRIAL"/>
    <property type="match status" value="1"/>
</dbReference>
<accession>A0A4R3HUY8</accession>
<dbReference type="EMBL" id="SLZQ01000006">
    <property type="protein sequence ID" value="TCS36554.1"/>
    <property type="molecule type" value="Genomic_DNA"/>
</dbReference>
<dbReference type="SUPFAM" id="SSF47005">
    <property type="entry name" value="Peripheral subunit-binding domain of 2-oxo acid dehydrogenase complex"/>
    <property type="match status" value="1"/>
</dbReference>
<dbReference type="Gene3D" id="4.10.320.10">
    <property type="entry name" value="E3-binding domain"/>
    <property type="match status" value="1"/>
</dbReference>
<dbReference type="SUPFAM" id="SSF51230">
    <property type="entry name" value="Single hybrid motif"/>
    <property type="match status" value="1"/>
</dbReference>
<dbReference type="GO" id="GO:0005737">
    <property type="term" value="C:cytoplasm"/>
    <property type="evidence" value="ECO:0007669"/>
    <property type="project" value="TreeGrafter"/>
</dbReference>
<dbReference type="Gene3D" id="2.40.50.100">
    <property type="match status" value="1"/>
</dbReference>
<keyword evidence="5 7" id="KW-0450">Lipoyl</keyword>
<evidence type="ECO:0000256" key="4">
    <source>
        <dbReference type="ARBA" id="ARBA00022679"/>
    </source>
</evidence>
<dbReference type="GO" id="GO:0016407">
    <property type="term" value="F:acetyltransferase activity"/>
    <property type="evidence" value="ECO:0007669"/>
    <property type="project" value="TreeGrafter"/>
</dbReference>
<gene>
    <name evidence="11" type="ORF">EDC30_10694</name>
</gene>
<evidence type="ECO:0000256" key="5">
    <source>
        <dbReference type="ARBA" id="ARBA00022823"/>
    </source>
</evidence>
<dbReference type="Pfam" id="PF02817">
    <property type="entry name" value="E3_binding"/>
    <property type="match status" value="1"/>
</dbReference>
<dbReference type="InterPro" id="IPR036625">
    <property type="entry name" value="E3-bd_dom_sf"/>
</dbReference>
<dbReference type="GO" id="GO:0031405">
    <property type="term" value="F:lipoic acid binding"/>
    <property type="evidence" value="ECO:0007669"/>
    <property type="project" value="TreeGrafter"/>
</dbReference>
<evidence type="ECO:0000259" key="9">
    <source>
        <dbReference type="PROSITE" id="PS50968"/>
    </source>
</evidence>
<dbReference type="PROSITE" id="PS00189">
    <property type="entry name" value="LIPOYL"/>
    <property type="match status" value="1"/>
</dbReference>
<dbReference type="InterPro" id="IPR050743">
    <property type="entry name" value="2-oxoacid_DH_E2_comp"/>
</dbReference>
<dbReference type="EC" id="2.3.1.-" evidence="7"/>
<feature type="region of interest" description="Disordered" evidence="8">
    <location>
        <begin position="81"/>
        <end position="109"/>
    </location>
</feature>
<evidence type="ECO:0000313" key="12">
    <source>
        <dbReference type="Proteomes" id="UP000295382"/>
    </source>
</evidence>
<comment type="cofactor">
    <cofactor evidence="1 7">
        <name>(R)-lipoate</name>
        <dbReference type="ChEBI" id="CHEBI:83088"/>
    </cofactor>
</comment>
<dbReference type="InterPro" id="IPR003016">
    <property type="entry name" value="2-oxoA_DH_lipoyl-BS"/>
</dbReference>
<sequence length="410" mass="43030">MMSGMNDLLMPKLGLTMTEGLVAEWCVAPGASVKQGDVIFVVETEKVANEITADADGVMGEILVPVGETVPVGAVVARWTGPGQRTSSETAAAAPAAESKPVSLPPQAVAAPATSGGRIVATPLARRQAEELGVALQTVQGSGPHGRIKAADVRAAVANRKEAAPAALPAQQTAIAPAAERAPASSLVQAMARRMVEAKQNTPHFYLSAEAEVSELLALRARLNAQQGQVKLTLNHFIVAAVARALEALPQQNRIWDGGDVVQFRTIEVGVAVSTERGLMAPVLHDLGGCSLDEIARRADQLVQRVRDGKASREDMQGGAITVSNAGMFNVNYMTPIINPPQSAILGVGSIRDVFRPDANGAPVLKREMGLVLAGDHRLHDGTSGLQFLNRVIGFLQDPYLLLRSGTAVK</sequence>
<comment type="caution">
    <text evidence="11">The sequence shown here is derived from an EMBL/GenBank/DDBJ whole genome shotgun (WGS) entry which is preliminary data.</text>
</comment>
<dbReference type="Gene3D" id="3.30.559.10">
    <property type="entry name" value="Chloramphenicol acetyltransferase-like domain"/>
    <property type="match status" value="1"/>
</dbReference>
<reference evidence="11 12" key="1">
    <citation type="submission" date="2019-03" db="EMBL/GenBank/DDBJ databases">
        <title>Genomic Encyclopedia of Type Strains, Phase IV (KMG-IV): sequencing the most valuable type-strain genomes for metagenomic binning, comparative biology and taxonomic classification.</title>
        <authorList>
            <person name="Goeker M."/>
        </authorList>
    </citation>
    <scope>NUCLEOTIDE SEQUENCE [LARGE SCALE GENOMIC DNA]</scope>
    <source>
        <strain evidence="11 12">DSM 7445</strain>
    </source>
</reference>
<evidence type="ECO:0000313" key="11">
    <source>
        <dbReference type="EMBL" id="TCS36554.1"/>
    </source>
</evidence>
<protein>
    <recommendedName>
        <fullName evidence="7">Dihydrolipoamide acetyltransferase component of pyruvate dehydrogenase complex</fullName>
        <ecNumber evidence="7">2.3.1.-</ecNumber>
    </recommendedName>
</protein>
<evidence type="ECO:0000256" key="8">
    <source>
        <dbReference type="SAM" id="MobiDB-lite"/>
    </source>
</evidence>
<dbReference type="SUPFAM" id="SSF52777">
    <property type="entry name" value="CoA-dependent acyltransferases"/>
    <property type="match status" value="1"/>
</dbReference>
<evidence type="ECO:0000256" key="3">
    <source>
        <dbReference type="ARBA" id="ARBA00011484"/>
    </source>
</evidence>
<keyword evidence="6 7" id="KW-0012">Acyltransferase</keyword>
<evidence type="ECO:0000256" key="6">
    <source>
        <dbReference type="ARBA" id="ARBA00023315"/>
    </source>
</evidence>
<comment type="similarity">
    <text evidence="2 7">Belongs to the 2-oxoacid dehydrogenase family.</text>
</comment>